<dbReference type="GO" id="GO:0009279">
    <property type="term" value="C:cell outer membrane"/>
    <property type="evidence" value="ECO:0007669"/>
    <property type="project" value="UniProtKB-SubCell"/>
</dbReference>
<reference evidence="9 10" key="1">
    <citation type="submission" date="2018-03" db="EMBL/GenBank/DDBJ databases">
        <authorList>
            <person name="Keele B.F."/>
        </authorList>
    </citation>
    <scope>NUCLEOTIDE SEQUENCE [LARGE SCALE GENOMIC DNA]</scope>
    <source>
        <strain evidence="9 10">CECT 8599</strain>
    </source>
</reference>
<proteinExistence type="inferred from homology"/>
<dbReference type="Gene3D" id="2.40.160.60">
    <property type="entry name" value="Outer membrane protein transport protein (OMPP1/FadL/TodX)"/>
    <property type="match status" value="1"/>
</dbReference>
<keyword evidence="4" id="KW-0812">Transmembrane</keyword>
<comment type="similarity">
    <text evidence="2">Belongs to the OmpP1/FadL family.</text>
</comment>
<name>A0A2R8BE28_9RHOB</name>
<evidence type="ECO:0000256" key="3">
    <source>
        <dbReference type="ARBA" id="ARBA00022452"/>
    </source>
</evidence>
<evidence type="ECO:0000313" key="9">
    <source>
        <dbReference type="EMBL" id="SPH21318.1"/>
    </source>
</evidence>
<dbReference type="Proteomes" id="UP000244880">
    <property type="component" value="Unassembled WGS sequence"/>
</dbReference>
<organism evidence="9 10">
    <name type="scientific">Ascidiaceihabitans donghaensis</name>
    <dbReference type="NCBI Taxonomy" id="1510460"/>
    <lineage>
        <taxon>Bacteria</taxon>
        <taxon>Pseudomonadati</taxon>
        <taxon>Pseudomonadota</taxon>
        <taxon>Alphaproteobacteria</taxon>
        <taxon>Rhodobacterales</taxon>
        <taxon>Paracoccaceae</taxon>
        <taxon>Ascidiaceihabitans</taxon>
    </lineage>
</organism>
<dbReference type="RefSeq" id="WP_181364461.1">
    <property type="nucleotide sequence ID" value="NZ_OMOR01000001.1"/>
</dbReference>
<evidence type="ECO:0008006" key="11">
    <source>
        <dbReference type="Google" id="ProtNLM"/>
    </source>
</evidence>
<accession>A0A2R8BE28</accession>
<protein>
    <recommendedName>
        <fullName evidence="11">Outer membrane protein</fullName>
    </recommendedName>
</protein>
<keyword evidence="6" id="KW-0472">Membrane</keyword>
<dbReference type="GO" id="GO:0015483">
    <property type="term" value="F:long-chain fatty acid transporting porin activity"/>
    <property type="evidence" value="ECO:0007669"/>
    <property type="project" value="TreeGrafter"/>
</dbReference>
<evidence type="ECO:0000256" key="6">
    <source>
        <dbReference type="ARBA" id="ARBA00023136"/>
    </source>
</evidence>
<feature type="chain" id="PRO_5015304484" description="Outer membrane protein" evidence="8">
    <location>
        <begin position="21"/>
        <end position="380"/>
    </location>
</feature>
<keyword evidence="3" id="KW-1134">Transmembrane beta strand</keyword>
<evidence type="ECO:0000256" key="7">
    <source>
        <dbReference type="ARBA" id="ARBA00023237"/>
    </source>
</evidence>
<dbReference type="SUPFAM" id="SSF56935">
    <property type="entry name" value="Porins"/>
    <property type="match status" value="1"/>
</dbReference>
<keyword evidence="7" id="KW-0998">Cell outer membrane</keyword>
<gene>
    <name evidence="9" type="ORF">ASD8599_02070</name>
</gene>
<dbReference type="Pfam" id="PF03349">
    <property type="entry name" value="Toluene_X"/>
    <property type="match status" value="1"/>
</dbReference>
<dbReference type="EMBL" id="OMOR01000001">
    <property type="protein sequence ID" value="SPH21318.1"/>
    <property type="molecule type" value="Genomic_DNA"/>
</dbReference>
<evidence type="ECO:0000256" key="1">
    <source>
        <dbReference type="ARBA" id="ARBA00004571"/>
    </source>
</evidence>
<keyword evidence="10" id="KW-1185">Reference proteome</keyword>
<dbReference type="InterPro" id="IPR005017">
    <property type="entry name" value="OMPP1/FadL/TodX"/>
</dbReference>
<evidence type="ECO:0000256" key="8">
    <source>
        <dbReference type="SAM" id="SignalP"/>
    </source>
</evidence>
<dbReference type="PANTHER" id="PTHR35093">
    <property type="entry name" value="OUTER MEMBRANE PROTEIN NMB0088-RELATED"/>
    <property type="match status" value="1"/>
</dbReference>
<feature type="signal peptide" evidence="8">
    <location>
        <begin position="1"/>
        <end position="20"/>
    </location>
</feature>
<evidence type="ECO:0000256" key="5">
    <source>
        <dbReference type="ARBA" id="ARBA00022729"/>
    </source>
</evidence>
<comment type="subcellular location">
    <subcellularLocation>
        <location evidence="1">Cell outer membrane</location>
        <topology evidence="1">Multi-pass membrane protein</topology>
    </subcellularLocation>
</comment>
<dbReference type="AlphaFoldDB" id="A0A2R8BE28"/>
<keyword evidence="5 8" id="KW-0732">Signal</keyword>
<evidence type="ECO:0000256" key="2">
    <source>
        <dbReference type="ARBA" id="ARBA00008163"/>
    </source>
</evidence>
<sequence>MKTQFLAAMTFGLTASVAHAGGLDRSGQAIDILFEDGNVLQLTSSFTRPSITGEQNSANPALSFGNGVGIGNVGQSFQTFGVALKYQFTDALSFAVILDEPFGADTAIPVAPNSFLGGTGATVNSTALTAVARYKFNDRFSVHGGLRYQQISASVNLGGLAFGGLNGFSGTFGNDGGLGYVVGAAYEIPKIALRVSLTYNSEIDHDLQTVESINGTVINPGSITPVTTPESLNLAFQTGVAPNTLVFGSVRYARNSTTQVASAGFNGALGTTNSSLTDLEDSLDYEIGIGRRFNDKWSGSLAIGYSTSGDDSLVSPLAPTNGSRYVSVGAKYDFSEKVSLSGGIRYTDLGNATAAPGGVGAATFEGNSALSAGFRVSYKF</sequence>
<evidence type="ECO:0000313" key="10">
    <source>
        <dbReference type="Proteomes" id="UP000244880"/>
    </source>
</evidence>
<dbReference type="PANTHER" id="PTHR35093:SF8">
    <property type="entry name" value="OUTER MEMBRANE PROTEIN NMB0088-RELATED"/>
    <property type="match status" value="1"/>
</dbReference>
<evidence type="ECO:0000256" key="4">
    <source>
        <dbReference type="ARBA" id="ARBA00022692"/>
    </source>
</evidence>